<evidence type="ECO:0000313" key="2">
    <source>
        <dbReference type="Proteomes" id="UP000017836"/>
    </source>
</evidence>
<keyword evidence="2" id="KW-1185">Reference proteome</keyword>
<dbReference type="EMBL" id="KI397142">
    <property type="protein sequence ID" value="ERM96687.1"/>
    <property type="molecule type" value="Genomic_DNA"/>
</dbReference>
<dbReference type="Proteomes" id="UP000017836">
    <property type="component" value="Unassembled WGS sequence"/>
</dbReference>
<dbReference type="Gramene" id="ERM96687">
    <property type="protein sequence ID" value="ERM96687"/>
    <property type="gene ID" value="AMTR_s00001p00272800"/>
</dbReference>
<sequence>MATVVEVLGKCRVLRNNPNSYKPKALDELQKQYFGETTRYHGLLKMDNNNILVLYEILTETLIALTPSRISANRKAWYKNIRNASCSDFQSGCNTDPLCQLRVPGSQLYRS</sequence>
<evidence type="ECO:0000313" key="1">
    <source>
        <dbReference type="EMBL" id="ERM96687.1"/>
    </source>
</evidence>
<protein>
    <submittedName>
        <fullName evidence="1">Uncharacterized protein</fullName>
    </submittedName>
</protein>
<reference evidence="2" key="1">
    <citation type="journal article" date="2013" name="Science">
        <title>The Amborella genome and the evolution of flowering plants.</title>
        <authorList>
            <consortium name="Amborella Genome Project"/>
        </authorList>
    </citation>
    <scope>NUCLEOTIDE SEQUENCE [LARGE SCALE GENOMIC DNA]</scope>
</reference>
<accession>W1NLJ9</accession>
<name>W1NLJ9_AMBTC</name>
<proteinExistence type="predicted"/>
<dbReference type="AlphaFoldDB" id="W1NLJ9"/>
<organism evidence="1 2">
    <name type="scientific">Amborella trichopoda</name>
    <dbReference type="NCBI Taxonomy" id="13333"/>
    <lineage>
        <taxon>Eukaryota</taxon>
        <taxon>Viridiplantae</taxon>
        <taxon>Streptophyta</taxon>
        <taxon>Embryophyta</taxon>
        <taxon>Tracheophyta</taxon>
        <taxon>Spermatophyta</taxon>
        <taxon>Magnoliopsida</taxon>
        <taxon>Amborellales</taxon>
        <taxon>Amborellaceae</taxon>
        <taxon>Amborella</taxon>
    </lineage>
</organism>
<gene>
    <name evidence="1" type="ORF">AMTR_s00001p00272800</name>
</gene>
<dbReference type="HOGENOM" id="CLU_2161771_0_0_1"/>